<evidence type="ECO:0000256" key="1">
    <source>
        <dbReference type="ARBA" id="ARBA00008857"/>
    </source>
</evidence>
<dbReference type="InterPro" id="IPR010998">
    <property type="entry name" value="Integrase_recombinase_N"/>
</dbReference>
<evidence type="ECO:0000256" key="4">
    <source>
        <dbReference type="ARBA" id="ARBA00023172"/>
    </source>
</evidence>
<dbReference type="PROSITE" id="PS51900">
    <property type="entry name" value="CB"/>
    <property type="match status" value="1"/>
</dbReference>
<dbReference type="InterPro" id="IPR025166">
    <property type="entry name" value="Integrase_DNA_bind_dom"/>
</dbReference>
<protein>
    <submittedName>
        <fullName evidence="8">Integrase</fullName>
    </submittedName>
</protein>
<dbReference type="Gene3D" id="3.30.160.390">
    <property type="entry name" value="Integrase, DNA-binding domain"/>
    <property type="match status" value="1"/>
</dbReference>
<dbReference type="InterPro" id="IPR013762">
    <property type="entry name" value="Integrase-like_cat_sf"/>
</dbReference>
<dbReference type="EMBL" id="BLJN01000013">
    <property type="protein sequence ID" value="GFE84982.1"/>
    <property type="molecule type" value="Genomic_DNA"/>
</dbReference>
<accession>A0A829YQE0</accession>
<dbReference type="PANTHER" id="PTHR30629:SF2">
    <property type="entry name" value="PROPHAGE INTEGRASE INTS-RELATED"/>
    <property type="match status" value="1"/>
</dbReference>
<reference evidence="9" key="1">
    <citation type="submission" date="2020-01" db="EMBL/GenBank/DDBJ databases">
        <title>'Steroidobacter agaridevorans' sp. nov., agar-degrading bacteria isolated from rhizosphere soils.</title>
        <authorList>
            <person name="Ikenaga M."/>
            <person name="Kataoka M."/>
            <person name="Murouchi A."/>
            <person name="Katsuragi S."/>
            <person name="Sakai M."/>
        </authorList>
    </citation>
    <scope>NUCLEOTIDE SEQUENCE [LARGE SCALE GENOMIC DNA]</scope>
    <source>
        <strain evidence="9">YU21-B</strain>
    </source>
</reference>
<dbReference type="InterPro" id="IPR011010">
    <property type="entry name" value="DNA_brk_join_enz"/>
</dbReference>
<evidence type="ECO:0000256" key="2">
    <source>
        <dbReference type="ARBA" id="ARBA00022908"/>
    </source>
</evidence>
<organism evidence="8 9">
    <name type="scientific">Steroidobacter agaridevorans</name>
    <dbReference type="NCBI Taxonomy" id="2695856"/>
    <lineage>
        <taxon>Bacteria</taxon>
        <taxon>Pseudomonadati</taxon>
        <taxon>Pseudomonadota</taxon>
        <taxon>Gammaproteobacteria</taxon>
        <taxon>Steroidobacterales</taxon>
        <taxon>Steroidobacteraceae</taxon>
        <taxon>Steroidobacter</taxon>
    </lineage>
</organism>
<dbReference type="InterPro" id="IPR044068">
    <property type="entry name" value="CB"/>
</dbReference>
<evidence type="ECO:0000313" key="9">
    <source>
        <dbReference type="Proteomes" id="UP000445000"/>
    </source>
</evidence>
<dbReference type="CDD" id="cd00801">
    <property type="entry name" value="INT_P4_C"/>
    <property type="match status" value="1"/>
</dbReference>
<dbReference type="PANTHER" id="PTHR30629">
    <property type="entry name" value="PROPHAGE INTEGRASE"/>
    <property type="match status" value="1"/>
</dbReference>
<dbReference type="Pfam" id="PF22022">
    <property type="entry name" value="Phage_int_M"/>
    <property type="match status" value="1"/>
</dbReference>
<evidence type="ECO:0000256" key="5">
    <source>
        <dbReference type="PROSITE-ProRule" id="PRU01248"/>
    </source>
</evidence>
<dbReference type="Pfam" id="PF00589">
    <property type="entry name" value="Phage_integrase"/>
    <property type="match status" value="1"/>
</dbReference>
<dbReference type="Gene3D" id="1.10.443.10">
    <property type="entry name" value="Intergrase catalytic core"/>
    <property type="match status" value="1"/>
</dbReference>
<keyword evidence="4" id="KW-0233">DNA recombination</keyword>
<evidence type="ECO:0000256" key="3">
    <source>
        <dbReference type="ARBA" id="ARBA00023125"/>
    </source>
</evidence>
<feature type="domain" description="Tyr recombinase" evidence="6">
    <location>
        <begin position="205"/>
        <end position="389"/>
    </location>
</feature>
<gene>
    <name evidence="8" type="ORF">GCM10011487_69820</name>
</gene>
<dbReference type="Proteomes" id="UP000445000">
    <property type="component" value="Unassembled WGS sequence"/>
</dbReference>
<dbReference type="SUPFAM" id="SSF56349">
    <property type="entry name" value="DNA breaking-rejoining enzymes"/>
    <property type="match status" value="1"/>
</dbReference>
<dbReference type="InterPro" id="IPR038488">
    <property type="entry name" value="Integrase_DNA-bd_sf"/>
</dbReference>
<feature type="domain" description="Core-binding (CB)" evidence="7">
    <location>
        <begin position="99"/>
        <end position="180"/>
    </location>
</feature>
<dbReference type="InterPro" id="IPR050808">
    <property type="entry name" value="Phage_Integrase"/>
</dbReference>
<name>A0A829YQE0_9GAMM</name>
<dbReference type="InterPro" id="IPR053876">
    <property type="entry name" value="Phage_int_M"/>
</dbReference>
<dbReference type="GO" id="GO:0015074">
    <property type="term" value="P:DNA integration"/>
    <property type="evidence" value="ECO:0007669"/>
    <property type="project" value="UniProtKB-KW"/>
</dbReference>
<dbReference type="GO" id="GO:0003677">
    <property type="term" value="F:DNA binding"/>
    <property type="evidence" value="ECO:0007669"/>
    <property type="project" value="UniProtKB-UniRule"/>
</dbReference>
<dbReference type="AlphaFoldDB" id="A0A829YQE0"/>
<keyword evidence="2" id="KW-0229">DNA integration</keyword>
<evidence type="ECO:0000259" key="6">
    <source>
        <dbReference type="PROSITE" id="PS51898"/>
    </source>
</evidence>
<dbReference type="Gene3D" id="1.10.150.130">
    <property type="match status" value="1"/>
</dbReference>
<comment type="caution">
    <text evidence="8">The sequence shown here is derived from an EMBL/GenBank/DDBJ whole genome shotgun (WGS) entry which is preliminary data.</text>
</comment>
<keyword evidence="3 5" id="KW-0238">DNA-binding</keyword>
<comment type="similarity">
    <text evidence="1">Belongs to the 'phage' integrase family.</text>
</comment>
<keyword evidence="9" id="KW-1185">Reference proteome</keyword>
<dbReference type="Pfam" id="PF13356">
    <property type="entry name" value="Arm-DNA-bind_3"/>
    <property type="match status" value="1"/>
</dbReference>
<dbReference type="InterPro" id="IPR002104">
    <property type="entry name" value="Integrase_catalytic"/>
</dbReference>
<evidence type="ECO:0000313" key="8">
    <source>
        <dbReference type="EMBL" id="GFE84982.1"/>
    </source>
</evidence>
<dbReference type="GO" id="GO:0006310">
    <property type="term" value="P:DNA recombination"/>
    <property type="evidence" value="ECO:0007669"/>
    <property type="project" value="UniProtKB-KW"/>
</dbReference>
<evidence type="ECO:0000259" key="7">
    <source>
        <dbReference type="PROSITE" id="PS51900"/>
    </source>
</evidence>
<dbReference type="RefSeq" id="WP_161816556.1">
    <property type="nucleotide sequence ID" value="NZ_BLJN01000013.1"/>
</dbReference>
<sequence length="412" mass="46361">MPKLSDTKIRAAKPRQKPYKLFDSDGLFLIVTPTGSKWWRQRYRYAGKEQLLSLGVYDEISLADARERSAEIRKQVAKGADPSAHRKAQTAALVDAKANTLKAVALAWHAKFKPQWTDHHAHRVLQRIEDNVFPWIGTKPIRDVTSADILACIDRIAQRHAYDTARRVLQILKKIFKWAIGRGLIAASPAAHIEPKEQLPSVDVTHRAAITDPVQLGVLIRAIEGYTGGFVVKCALKLIALTFVRPGELRRAEWPEFQLEGKEPTWRIPASKMKMGGEDHIVPLSAQAVAVLREIQPLTGADDRGYVFPGTRNSSRPLSENTLNAALRTMGFAQEQHSSHGFRRTASTLLNLQQWNKDAIELQLAHMPRDKVRATYNGADHLPLRRKMMQAWSDYLDGLRAGNKIVPIRQRA</sequence>
<dbReference type="PROSITE" id="PS51898">
    <property type="entry name" value="TYR_RECOMBINASE"/>
    <property type="match status" value="1"/>
</dbReference>
<proteinExistence type="inferred from homology"/>